<reference evidence="2 3" key="1">
    <citation type="submission" date="2024-02" db="EMBL/GenBank/DDBJ databases">
        <title>de novo genome assembly of Solanum bulbocastanum strain 11H21.</title>
        <authorList>
            <person name="Hosaka A.J."/>
        </authorList>
    </citation>
    <scope>NUCLEOTIDE SEQUENCE [LARGE SCALE GENOMIC DNA]</scope>
    <source>
        <tissue evidence="2">Young leaves</tissue>
    </source>
</reference>
<dbReference type="PROSITE" id="PS51257">
    <property type="entry name" value="PROKAR_LIPOPROTEIN"/>
    <property type="match status" value="1"/>
</dbReference>
<keyword evidence="3" id="KW-1185">Reference proteome</keyword>
<gene>
    <name evidence="2" type="ORF">RDI58_024582</name>
</gene>
<sequence length="86" mass="9824">MQREALHGFQNIYKIHKPYVNLVILSTSSCTPNNHASDVGESNHATDETPPKPEPNKIKDNESKETVSTPLVYQWFTHGTFKKIRM</sequence>
<protein>
    <submittedName>
        <fullName evidence="2">Uncharacterized protein</fullName>
    </submittedName>
</protein>
<dbReference type="Proteomes" id="UP001371456">
    <property type="component" value="Unassembled WGS sequence"/>
</dbReference>
<dbReference type="EMBL" id="JBANQN010000010">
    <property type="protein sequence ID" value="KAK6777864.1"/>
    <property type="molecule type" value="Genomic_DNA"/>
</dbReference>
<comment type="caution">
    <text evidence="2">The sequence shown here is derived from an EMBL/GenBank/DDBJ whole genome shotgun (WGS) entry which is preliminary data.</text>
</comment>
<accession>A0AAN8Y3G8</accession>
<proteinExistence type="predicted"/>
<organism evidence="2 3">
    <name type="scientific">Solanum bulbocastanum</name>
    <name type="common">Wild potato</name>
    <dbReference type="NCBI Taxonomy" id="147425"/>
    <lineage>
        <taxon>Eukaryota</taxon>
        <taxon>Viridiplantae</taxon>
        <taxon>Streptophyta</taxon>
        <taxon>Embryophyta</taxon>
        <taxon>Tracheophyta</taxon>
        <taxon>Spermatophyta</taxon>
        <taxon>Magnoliopsida</taxon>
        <taxon>eudicotyledons</taxon>
        <taxon>Gunneridae</taxon>
        <taxon>Pentapetalae</taxon>
        <taxon>asterids</taxon>
        <taxon>lamiids</taxon>
        <taxon>Solanales</taxon>
        <taxon>Solanaceae</taxon>
        <taxon>Solanoideae</taxon>
        <taxon>Solaneae</taxon>
        <taxon>Solanum</taxon>
    </lineage>
</organism>
<evidence type="ECO:0000313" key="2">
    <source>
        <dbReference type="EMBL" id="KAK6777864.1"/>
    </source>
</evidence>
<feature type="region of interest" description="Disordered" evidence="1">
    <location>
        <begin position="31"/>
        <end position="65"/>
    </location>
</feature>
<evidence type="ECO:0000313" key="3">
    <source>
        <dbReference type="Proteomes" id="UP001371456"/>
    </source>
</evidence>
<dbReference type="AlphaFoldDB" id="A0AAN8Y3G8"/>
<evidence type="ECO:0000256" key="1">
    <source>
        <dbReference type="SAM" id="MobiDB-lite"/>
    </source>
</evidence>
<feature type="compositionally biased region" description="Basic and acidic residues" evidence="1">
    <location>
        <begin position="44"/>
        <end position="65"/>
    </location>
</feature>
<name>A0AAN8Y3G8_SOLBU</name>